<organism evidence="1 2">
    <name type="scientific">Candidatus Syntrophocurvum alkaliphilum</name>
    <dbReference type="NCBI Taxonomy" id="2293317"/>
    <lineage>
        <taxon>Bacteria</taxon>
        <taxon>Bacillati</taxon>
        <taxon>Bacillota</taxon>
        <taxon>Clostridia</taxon>
        <taxon>Eubacteriales</taxon>
        <taxon>Syntrophomonadaceae</taxon>
        <taxon>Candidatus Syntrophocurvum</taxon>
    </lineage>
</organism>
<sequence>MTVGSKVKQTLASVKSVQGTLKIYAEQTKSIEEKEVYKESVDTIDKVISDLQDRVRSLEYQEPDYKGN</sequence>
<dbReference type="RefSeq" id="WP_156204036.1">
    <property type="nucleotide sequence ID" value="NZ_CP046457.1"/>
</dbReference>
<dbReference type="Proteomes" id="UP000426444">
    <property type="component" value="Chromosome"/>
</dbReference>
<dbReference type="AlphaFoldDB" id="A0A6I6DC93"/>
<reference evidence="2" key="1">
    <citation type="journal article" date="2019" name="Microbiology">
        <title>Complete Genome Sequence of an Uncultured Bacterium of the Candidate Phylum Bipolaricaulota.</title>
        <authorList>
            <person name="Kadnikov V.V."/>
            <person name="Mardanov A.V."/>
            <person name="Beletsky A.V."/>
            <person name="Frank Y.A."/>
            <person name="Karnachuk O.V."/>
            <person name="Ravin N.V."/>
        </authorList>
    </citation>
    <scope>NUCLEOTIDE SEQUENCE [LARGE SCALE GENOMIC DNA]</scope>
</reference>
<gene>
    <name evidence="1" type="ORF">SYNTR_1632</name>
</gene>
<proteinExistence type="predicted"/>
<evidence type="ECO:0000313" key="2">
    <source>
        <dbReference type="Proteomes" id="UP000426444"/>
    </source>
</evidence>
<protein>
    <recommendedName>
        <fullName evidence="3">DUF1657 domain-containing protein</fullName>
    </recommendedName>
</protein>
<evidence type="ECO:0000313" key="1">
    <source>
        <dbReference type="EMBL" id="QGU00226.1"/>
    </source>
</evidence>
<name>A0A6I6DC93_9FIRM</name>
<dbReference type="Pfam" id="PF07870">
    <property type="entry name" value="DUF1657"/>
    <property type="match status" value="1"/>
</dbReference>
<dbReference type="EMBL" id="CP046457">
    <property type="protein sequence ID" value="QGU00226.1"/>
    <property type="molecule type" value="Genomic_DNA"/>
</dbReference>
<dbReference type="KEGG" id="salq:SYNTR_1632"/>
<dbReference type="InterPro" id="IPR012452">
    <property type="entry name" value="DUF1657"/>
</dbReference>
<dbReference type="OrthoDB" id="1684731at2"/>
<keyword evidence="2" id="KW-1185">Reference proteome</keyword>
<accession>A0A6I6DC93</accession>
<evidence type="ECO:0008006" key="3">
    <source>
        <dbReference type="Google" id="ProtNLM"/>
    </source>
</evidence>